<gene>
    <name evidence="1" type="ORF">RPERSI_LOCUS11047</name>
</gene>
<name>A0ACA9PPD7_9GLOM</name>
<evidence type="ECO:0000313" key="1">
    <source>
        <dbReference type="EMBL" id="CAG8717823.1"/>
    </source>
</evidence>
<comment type="caution">
    <text evidence="1">The sequence shown here is derived from an EMBL/GenBank/DDBJ whole genome shotgun (WGS) entry which is preliminary data.</text>
</comment>
<sequence length="748" mass="87219">IIALRKKTKLLTDEQLQKKFAYYRQRVRRMPKKGREKSLDKYLVPVFALVREVIKRKTGLFLFPTQIFGGIVLHYGNIAQMNTGEGKTLTAFLPICLNALLGRTVFVITKKRLYNDCTVIYTTGSELGFDYLRNNLVTNIEDKKKQDYYYAIADEIDSLFIDECTNPLIISQRVQGENVISPAEYQLATKLANALVEKKDYKVDQKEREGIDYIADREEQKLVLIDALTGRLVPNRVYSSGIHQAIESKENLPVSIKSKTIATITYQNFFRLFDKLSGMTGTAASEADEFRQVYGMEVIAIPPYRKLIRQDRNDLVFWDKKSKYDYIIKLIKKNQKTVRQPILIGSPSVEVSEHLSSLLKKENIPHNLLNAVNHKQEAEIIAKAGQIGTITISTNMAGRGTDIILDLEFLLFNLKFVAEKLRDIDTDEAKKVREKINEFLKWCSEHKEETKKVREKINEFLRDLRGKKYTKKVQAVIDKFVKGLGVLGIERNTTRRADNQLRGRAGRQGDSGESQFFVSLEDEMLKNFGVKEQVGKFFNQKQLKELFHKPLSGKIFNYLISEPQETLRNVHASNRQYHLNYDLLINRQRQFIYNYRDKLLKTDDLTKIIKKKSLAKKGEIVPIEQEYLKAHFVRIKDGEIVTEGNLTKIREHLKKPYRGVVRFHEKTSEQIVKERYDKVLEEVDFDYEKFHDWIYDEKNKERIEIIPRKMSSKQKWRIKKETLVNEETGQIIYFNPQINGIIDDLRTN</sequence>
<dbReference type="EMBL" id="CAJVQC010022413">
    <property type="protein sequence ID" value="CAG8717823.1"/>
    <property type="molecule type" value="Genomic_DNA"/>
</dbReference>
<protein>
    <submittedName>
        <fullName evidence="1">22631_t:CDS:1</fullName>
    </submittedName>
</protein>
<dbReference type="Proteomes" id="UP000789920">
    <property type="component" value="Unassembled WGS sequence"/>
</dbReference>
<evidence type="ECO:0000313" key="2">
    <source>
        <dbReference type="Proteomes" id="UP000789920"/>
    </source>
</evidence>
<accession>A0ACA9PPD7</accession>
<keyword evidence="2" id="KW-1185">Reference proteome</keyword>
<proteinExistence type="predicted"/>
<organism evidence="1 2">
    <name type="scientific">Racocetra persica</name>
    <dbReference type="NCBI Taxonomy" id="160502"/>
    <lineage>
        <taxon>Eukaryota</taxon>
        <taxon>Fungi</taxon>
        <taxon>Fungi incertae sedis</taxon>
        <taxon>Mucoromycota</taxon>
        <taxon>Glomeromycotina</taxon>
        <taxon>Glomeromycetes</taxon>
        <taxon>Diversisporales</taxon>
        <taxon>Gigasporaceae</taxon>
        <taxon>Racocetra</taxon>
    </lineage>
</organism>
<reference evidence="1" key="1">
    <citation type="submission" date="2021-06" db="EMBL/GenBank/DDBJ databases">
        <authorList>
            <person name="Kallberg Y."/>
            <person name="Tangrot J."/>
            <person name="Rosling A."/>
        </authorList>
    </citation>
    <scope>NUCLEOTIDE SEQUENCE</scope>
    <source>
        <strain evidence="1">MA461A</strain>
    </source>
</reference>
<feature type="non-terminal residue" evidence="1">
    <location>
        <position position="1"/>
    </location>
</feature>